<keyword evidence="2" id="KW-1185">Reference proteome</keyword>
<comment type="caution">
    <text evidence="1">The sequence shown here is derived from an EMBL/GenBank/DDBJ whole genome shotgun (WGS) entry which is preliminary data.</text>
</comment>
<dbReference type="EMBL" id="JBHSRS010000071">
    <property type="protein sequence ID" value="MFC6282191.1"/>
    <property type="molecule type" value="Genomic_DNA"/>
</dbReference>
<sequence>MSKEISVFARLAGALRKYTTSASSHIGADCMAQAKLAQRILQEQGISTRVVVGETAWRVGPGDGDVITHSPRSSGFAPPGVNAFAYHAWLEMGTTIIDFTTHSLRTKAKDLDAYDGGTTHVVWCPEYLVIQSADTLAFKAVAQALNEGVACYQEIPGLYEMMIAKGMDKDLDEGDVQILRILFDNQEMNVFGPNDIAAAGSGVTA</sequence>
<name>A0ABW1TWZ2_9BURK</name>
<proteinExistence type="predicted"/>
<evidence type="ECO:0000313" key="2">
    <source>
        <dbReference type="Proteomes" id="UP001596270"/>
    </source>
</evidence>
<evidence type="ECO:0000313" key="1">
    <source>
        <dbReference type="EMBL" id="MFC6282191.1"/>
    </source>
</evidence>
<dbReference type="Proteomes" id="UP001596270">
    <property type="component" value="Unassembled WGS sequence"/>
</dbReference>
<accession>A0ABW1TWZ2</accession>
<dbReference type="RefSeq" id="WP_377413818.1">
    <property type="nucleotide sequence ID" value="NZ_JBHSRS010000071.1"/>
</dbReference>
<organism evidence="1 2">
    <name type="scientific">Polaromonas aquatica</name>
    <dbReference type="NCBI Taxonomy" id="332657"/>
    <lineage>
        <taxon>Bacteria</taxon>
        <taxon>Pseudomonadati</taxon>
        <taxon>Pseudomonadota</taxon>
        <taxon>Betaproteobacteria</taxon>
        <taxon>Burkholderiales</taxon>
        <taxon>Comamonadaceae</taxon>
        <taxon>Polaromonas</taxon>
    </lineage>
</organism>
<gene>
    <name evidence="1" type="ORF">ACFQND_13240</name>
</gene>
<reference evidence="2" key="1">
    <citation type="journal article" date="2019" name="Int. J. Syst. Evol. Microbiol.">
        <title>The Global Catalogue of Microorganisms (GCM) 10K type strain sequencing project: providing services to taxonomists for standard genome sequencing and annotation.</title>
        <authorList>
            <consortium name="The Broad Institute Genomics Platform"/>
            <consortium name="The Broad Institute Genome Sequencing Center for Infectious Disease"/>
            <person name="Wu L."/>
            <person name="Ma J."/>
        </authorList>
    </citation>
    <scope>NUCLEOTIDE SEQUENCE [LARGE SCALE GENOMIC DNA]</scope>
    <source>
        <strain evidence="2">CCUG 39402</strain>
    </source>
</reference>
<protein>
    <submittedName>
        <fullName evidence="1">Uncharacterized protein</fullName>
    </submittedName>
</protein>